<dbReference type="GO" id="GO:0005673">
    <property type="term" value="C:transcription factor TFIIE complex"/>
    <property type="evidence" value="ECO:0007669"/>
    <property type="project" value="TreeGrafter"/>
</dbReference>
<dbReference type="SUPFAM" id="SSF57783">
    <property type="entry name" value="Zinc beta-ribbon"/>
    <property type="match status" value="1"/>
</dbReference>
<dbReference type="Gene3D" id="6.10.140.1250">
    <property type="match status" value="1"/>
</dbReference>
<evidence type="ECO:0000256" key="2">
    <source>
        <dbReference type="ARBA" id="ARBA00023015"/>
    </source>
</evidence>
<dbReference type="Pfam" id="PF02002">
    <property type="entry name" value="TFIIE_alpha"/>
    <property type="match status" value="1"/>
</dbReference>
<evidence type="ECO:0000256" key="1">
    <source>
        <dbReference type="ARBA" id="ARBA00008947"/>
    </source>
</evidence>
<dbReference type="SMART" id="SM00531">
    <property type="entry name" value="TFIIE"/>
    <property type="match status" value="1"/>
</dbReference>
<protein>
    <recommendedName>
        <fullName evidence="5">HTH TFE/IIEalpha-type domain-containing protein</fullName>
    </recommendedName>
</protein>
<dbReference type="InterPro" id="IPR002853">
    <property type="entry name" value="TFIIE_asu"/>
</dbReference>
<evidence type="ECO:0000313" key="6">
    <source>
        <dbReference type="EMBL" id="CAI5448566.1"/>
    </source>
</evidence>
<accession>A0A9P1IP26</accession>
<evidence type="ECO:0000259" key="5">
    <source>
        <dbReference type="PROSITE" id="PS51344"/>
    </source>
</evidence>
<gene>
    <name evidence="6" type="ORF">CAMP_LOCUS11203</name>
</gene>
<comment type="caution">
    <text evidence="6">The sequence shown here is derived from an EMBL/GenBank/DDBJ whole genome shotgun (WGS) entry which is preliminary data.</text>
</comment>
<organism evidence="6 7">
    <name type="scientific">Caenorhabditis angaria</name>
    <dbReference type="NCBI Taxonomy" id="860376"/>
    <lineage>
        <taxon>Eukaryota</taxon>
        <taxon>Metazoa</taxon>
        <taxon>Ecdysozoa</taxon>
        <taxon>Nematoda</taxon>
        <taxon>Chromadorea</taxon>
        <taxon>Rhabditida</taxon>
        <taxon>Rhabditina</taxon>
        <taxon>Rhabditomorpha</taxon>
        <taxon>Rhabditoidea</taxon>
        <taxon>Rhabditidae</taxon>
        <taxon>Peloderinae</taxon>
        <taxon>Caenorhabditis</taxon>
    </lineage>
</organism>
<dbReference type="InterPro" id="IPR013083">
    <property type="entry name" value="Znf_RING/FYVE/PHD"/>
</dbReference>
<sequence>MAAVSTTNSTSNSGTVETTVVDEIPDSLNQILLMIVKNFFSNEHYLVVYYIMRAECIREENLKSRLNFDQKQLRQLLATLKAEKLVKERLFSQKNENGRNVSIIFYFINYRSVLNVLKYKIDHMRQKLESREKNDTNKAHYKCHNCCSTYDMLEINGILDFATGRLTCWRCQGEVQVDESLAPSQLTRTAVARFNEQMTPLFSRIQELNGVQLAPHLLEPDITKYLEDDRARELQLQQQSMDFTSNGGGNRVALGAVAHSFQNASTLNYQHGDQITVDLNADINNRPVEEAKAIPMWLQDNAIGGDVSHNEQVLSQVNEPHSSETSNPGLSINLLAEFEGVSKEPEVKKSKTEDNSEENGEKEEENEDEEEEEEEELEVGGRKVAFSEITPDMIENEMSEEERQKYTELVQQLHVY</sequence>
<dbReference type="Proteomes" id="UP001152747">
    <property type="component" value="Unassembled WGS sequence"/>
</dbReference>
<dbReference type="InterPro" id="IPR017919">
    <property type="entry name" value="TFIIE/TFIIEa_HTH"/>
</dbReference>
<evidence type="ECO:0000313" key="7">
    <source>
        <dbReference type="Proteomes" id="UP001152747"/>
    </source>
</evidence>
<dbReference type="OrthoDB" id="361102at2759"/>
<reference evidence="6" key="1">
    <citation type="submission" date="2022-11" db="EMBL/GenBank/DDBJ databases">
        <authorList>
            <person name="Kikuchi T."/>
        </authorList>
    </citation>
    <scope>NUCLEOTIDE SEQUENCE</scope>
    <source>
        <strain evidence="6">PS1010</strain>
    </source>
</reference>
<dbReference type="PANTHER" id="PTHR13097">
    <property type="entry name" value="TRANSCRIPTION INITIATION FACTOR IIE, ALPHA SUBUNIT"/>
    <property type="match status" value="1"/>
</dbReference>
<feature type="region of interest" description="Disordered" evidence="4">
    <location>
        <begin position="342"/>
        <end position="403"/>
    </location>
</feature>
<dbReference type="InterPro" id="IPR024550">
    <property type="entry name" value="TFIIEa/SarR/Rpc3_HTH_dom"/>
</dbReference>
<feature type="domain" description="HTH TFE/IIEalpha-type" evidence="5">
    <location>
        <begin position="28"/>
        <end position="118"/>
    </location>
</feature>
<keyword evidence="3" id="KW-0804">Transcription</keyword>
<feature type="compositionally biased region" description="Acidic residues" evidence="4">
    <location>
        <begin position="355"/>
        <end position="378"/>
    </location>
</feature>
<dbReference type="PROSITE" id="PS51344">
    <property type="entry name" value="HTH_TFE_IIE"/>
    <property type="match status" value="1"/>
</dbReference>
<comment type="similarity">
    <text evidence="1">Belongs to the TFIIE alpha subunit family.</text>
</comment>
<dbReference type="EMBL" id="CANHGI010000004">
    <property type="protein sequence ID" value="CAI5448566.1"/>
    <property type="molecule type" value="Genomic_DNA"/>
</dbReference>
<evidence type="ECO:0000256" key="4">
    <source>
        <dbReference type="SAM" id="MobiDB-lite"/>
    </source>
</evidence>
<dbReference type="GO" id="GO:0006367">
    <property type="term" value="P:transcription initiation at RNA polymerase II promoter"/>
    <property type="evidence" value="ECO:0007669"/>
    <property type="project" value="InterPro"/>
</dbReference>
<keyword evidence="2" id="KW-0805">Transcription regulation</keyword>
<dbReference type="Gene3D" id="3.30.40.10">
    <property type="entry name" value="Zinc/RING finger domain, C3HC4 (zinc finger)"/>
    <property type="match status" value="1"/>
</dbReference>
<keyword evidence="7" id="KW-1185">Reference proteome</keyword>
<dbReference type="InterPro" id="IPR021600">
    <property type="entry name" value="TFIIE_asu_C"/>
</dbReference>
<dbReference type="InterPro" id="IPR039997">
    <property type="entry name" value="TFE"/>
</dbReference>
<dbReference type="AlphaFoldDB" id="A0A9P1IP26"/>
<proteinExistence type="inferred from homology"/>
<evidence type="ECO:0000256" key="3">
    <source>
        <dbReference type="ARBA" id="ARBA00023163"/>
    </source>
</evidence>
<dbReference type="Pfam" id="PF11521">
    <property type="entry name" value="TFIIE-A_C"/>
    <property type="match status" value="1"/>
</dbReference>
<name>A0A9P1IP26_9PELO</name>
<feature type="compositionally biased region" description="Basic and acidic residues" evidence="4">
    <location>
        <begin position="342"/>
        <end position="354"/>
    </location>
</feature>
<dbReference type="PANTHER" id="PTHR13097:SF7">
    <property type="entry name" value="GENERAL TRANSCRIPTION FACTOR IIE SUBUNIT 1"/>
    <property type="match status" value="1"/>
</dbReference>